<keyword evidence="2" id="KW-1185">Reference proteome</keyword>
<dbReference type="EMBL" id="CP115156">
    <property type="protein sequence ID" value="WBL31306.1"/>
    <property type="molecule type" value="Genomic_DNA"/>
</dbReference>
<evidence type="ECO:0000313" key="2">
    <source>
        <dbReference type="Proteomes" id="UP001210120"/>
    </source>
</evidence>
<protein>
    <submittedName>
        <fullName evidence="1">Uncharacterized protein</fullName>
    </submittedName>
</protein>
<evidence type="ECO:0000313" key="1">
    <source>
        <dbReference type="EMBL" id="WBL31306.1"/>
    </source>
</evidence>
<proteinExistence type="predicted"/>
<accession>A0ABY7M0Q1</accession>
<sequence>MNKNFLDQLYYLRRNFKQKEFINLSENEKKWFFLMNLKNLLRVTN</sequence>
<reference evidence="1" key="1">
    <citation type="submission" date="2022-12" db="EMBL/GenBank/DDBJ databases">
        <title>Genomic Characterization of Candidatus Phytoplasma sacchari in China.</title>
        <authorList>
            <person name="Zhang R.-Y."/>
        </authorList>
    </citation>
    <scope>NUCLEOTIDE SEQUENCE [LARGE SCALE GENOMIC DNA]</scope>
    <source>
        <strain evidence="1">SCWL1</strain>
    </source>
</reference>
<name>A0ABY7M0Q1_9MOLU</name>
<gene>
    <name evidence="1" type="ORF">O7R10_01710</name>
</gene>
<dbReference type="Proteomes" id="UP001210120">
    <property type="component" value="Chromosome"/>
</dbReference>
<organism evidence="1 2">
    <name type="scientific">Candidatus Phytoplasma sacchari</name>
    <dbReference type="NCBI Taxonomy" id="2609813"/>
    <lineage>
        <taxon>Bacteria</taxon>
        <taxon>Bacillati</taxon>
        <taxon>Mycoplasmatota</taxon>
        <taxon>Mollicutes</taxon>
        <taxon>Acholeplasmatales</taxon>
        <taxon>Acholeplasmataceae</taxon>
        <taxon>Candidatus Phytoplasma</taxon>
        <taxon>16SrXI (Rice yellow dwarf group)</taxon>
    </lineage>
</organism>